<dbReference type="PROSITE" id="PS50887">
    <property type="entry name" value="GGDEF"/>
    <property type="match status" value="1"/>
</dbReference>
<gene>
    <name evidence="4" type="ORF">Dace_1525</name>
</gene>
<dbReference type="SMART" id="SM00086">
    <property type="entry name" value="PAC"/>
    <property type="match status" value="2"/>
</dbReference>
<dbReference type="SUPFAM" id="SSF55073">
    <property type="entry name" value="Nucleotide cyclase"/>
    <property type="match status" value="1"/>
</dbReference>
<dbReference type="AlphaFoldDB" id="Q1JZA4"/>
<reference evidence="4" key="1">
    <citation type="submission" date="2006-05" db="EMBL/GenBank/DDBJ databases">
        <title>Annotation of the draft genome assembly of Desulfuromonas acetoxidans DSM 684.</title>
        <authorList>
            <consortium name="US DOE Joint Genome Institute (JGI-ORNL)"/>
            <person name="Larimer F."/>
            <person name="Land M."/>
            <person name="Hauser L."/>
        </authorList>
    </citation>
    <scope>NUCLEOTIDE SEQUENCE [LARGE SCALE GENOMIC DNA]</scope>
    <source>
        <strain evidence="4">DSM 684</strain>
    </source>
</reference>
<feature type="domain" description="PAC" evidence="2">
    <location>
        <begin position="333"/>
        <end position="387"/>
    </location>
</feature>
<dbReference type="PROSITE" id="PS50112">
    <property type="entry name" value="PAS"/>
    <property type="match status" value="1"/>
</dbReference>
<dbReference type="InterPro" id="IPR035965">
    <property type="entry name" value="PAS-like_dom_sf"/>
</dbReference>
<dbReference type="NCBIfam" id="TIGR00254">
    <property type="entry name" value="GGDEF"/>
    <property type="match status" value="1"/>
</dbReference>
<reference evidence="4" key="2">
    <citation type="submission" date="2006-05" db="EMBL/GenBank/DDBJ databases">
        <title>Sequencing of the draft genome and assembly of Desulfuromonas acetoxidans DSM 684.</title>
        <authorList>
            <consortium name="US DOE Joint Genome Institute (JGI-PGF)"/>
            <person name="Copeland A."/>
            <person name="Lucas S."/>
            <person name="Lapidus A."/>
            <person name="Barry K."/>
            <person name="Detter J.C."/>
            <person name="Glavina del Rio T."/>
            <person name="Hammon N."/>
            <person name="Israni S."/>
            <person name="Dalin E."/>
            <person name="Tice H."/>
            <person name="Bruce D."/>
            <person name="Pitluck S."/>
            <person name="Richardson P."/>
        </authorList>
    </citation>
    <scope>NUCLEOTIDE SEQUENCE [LARGE SCALE GENOMIC DNA]</scope>
    <source>
        <strain evidence="4">DSM 684</strain>
    </source>
</reference>
<organism evidence="4 5">
    <name type="scientific">Desulfuromonas acetoxidans (strain DSM 684 / 11070)</name>
    <dbReference type="NCBI Taxonomy" id="281689"/>
    <lineage>
        <taxon>Bacteria</taxon>
        <taxon>Pseudomonadati</taxon>
        <taxon>Thermodesulfobacteriota</taxon>
        <taxon>Desulfuromonadia</taxon>
        <taxon>Desulfuromonadales</taxon>
        <taxon>Desulfuromonadaceae</taxon>
        <taxon>Desulfuromonas</taxon>
    </lineage>
</organism>
<dbReference type="InterPro" id="IPR052163">
    <property type="entry name" value="DGC-Regulatory_Protein"/>
</dbReference>
<dbReference type="CDD" id="cd01949">
    <property type="entry name" value="GGDEF"/>
    <property type="match status" value="1"/>
</dbReference>
<dbReference type="SMART" id="SM00091">
    <property type="entry name" value="PAS"/>
    <property type="match status" value="2"/>
</dbReference>
<dbReference type="NCBIfam" id="TIGR00229">
    <property type="entry name" value="sensory_box"/>
    <property type="match status" value="2"/>
</dbReference>
<proteinExistence type="predicted"/>
<dbReference type="GO" id="GO:0003824">
    <property type="term" value="F:catalytic activity"/>
    <property type="evidence" value="ECO:0007669"/>
    <property type="project" value="UniProtKB-ARBA"/>
</dbReference>
<dbReference type="Gene3D" id="3.30.450.20">
    <property type="entry name" value="PAS domain"/>
    <property type="match status" value="2"/>
</dbReference>
<evidence type="ECO:0000313" key="4">
    <source>
        <dbReference type="EMBL" id="EAT15663.1"/>
    </source>
</evidence>
<evidence type="ECO:0000259" key="2">
    <source>
        <dbReference type="PROSITE" id="PS50113"/>
    </source>
</evidence>
<feature type="domain" description="GGDEF" evidence="3">
    <location>
        <begin position="419"/>
        <end position="551"/>
    </location>
</feature>
<comment type="caution">
    <text evidence="4">The sequence shown here is derived from an EMBL/GenBank/DDBJ whole genome shotgun (WGS) entry which is preliminary data.</text>
</comment>
<protein>
    <submittedName>
        <fullName evidence="4">Diguanylate cyclase with PAS/PAC sensor</fullName>
    </submittedName>
</protein>
<dbReference type="PANTHER" id="PTHR46663:SF3">
    <property type="entry name" value="SLL0267 PROTEIN"/>
    <property type="match status" value="1"/>
</dbReference>
<dbReference type="Proteomes" id="UP000005695">
    <property type="component" value="Unassembled WGS sequence"/>
</dbReference>
<dbReference type="InterPro" id="IPR000700">
    <property type="entry name" value="PAS-assoc_C"/>
</dbReference>
<dbReference type="InterPro" id="IPR000160">
    <property type="entry name" value="GGDEF_dom"/>
</dbReference>
<evidence type="ECO:0000259" key="3">
    <source>
        <dbReference type="PROSITE" id="PS50887"/>
    </source>
</evidence>
<dbReference type="SUPFAM" id="SSF55785">
    <property type="entry name" value="PYP-like sensor domain (PAS domain)"/>
    <property type="match status" value="2"/>
</dbReference>
<dbReference type="InterPro" id="IPR001610">
    <property type="entry name" value="PAC"/>
</dbReference>
<dbReference type="OrthoDB" id="9812034at2"/>
<feature type="domain" description="PAS" evidence="1">
    <location>
        <begin position="262"/>
        <end position="333"/>
    </location>
</feature>
<dbReference type="InterPro" id="IPR029787">
    <property type="entry name" value="Nucleotide_cyclase"/>
</dbReference>
<dbReference type="EMBL" id="AAEW02000009">
    <property type="protein sequence ID" value="EAT15663.1"/>
    <property type="molecule type" value="Genomic_DNA"/>
</dbReference>
<accession>Q1JZA4</accession>
<dbReference type="Pfam" id="PF00990">
    <property type="entry name" value="GGDEF"/>
    <property type="match status" value="1"/>
</dbReference>
<dbReference type="InterPro" id="IPR000014">
    <property type="entry name" value="PAS"/>
</dbReference>
<dbReference type="PANTHER" id="PTHR46663">
    <property type="entry name" value="DIGUANYLATE CYCLASE DGCT-RELATED"/>
    <property type="match status" value="1"/>
</dbReference>
<sequence length="556" mass="63528">MNEKPTQDNRQQIHRLVRNHNPELIKQCVDYAQDLISGARENTLFPAVTRLVHQVDHDFDPDEHPVCEGFEPEFIHWCHNQGLEHVHLLRILKFLRDSYLSLCSSVDLRAVMRGYFDILELSMCRLWSQVPARQRQANPSPLLEAADYPLFYNSHSMMMLIDPDDGSIVDANQAACLFYGYSHDQLTQRSLFDLNVDTDQAIQDKINQAYTGATPCYRVRHQLADGEIRTIEVFSGPIILSDRTLLYSIIHDINERVQIEDHLRKITTAVEHSPASIVITNRDGRVEYVNQSFTRITGYTAEEVLGENPRVLRARPRPPAETRQMWQTILDGKIWRGLFYNQRKNGESYWEKAAIAPVLDHQHQISHFVAIKEDITRQKALEDKIWHQAHHDSLTDLPNRVLFYQYLGDVVLHAQRQDIGAALMFVDLDCFKEVNDSLGHDYGDLLLQQVAKRLKDSVRQTDQVARIGGDEFTVLLCHTSDNQAILSVAEKVLNQLNRPFDLNGHQAQISGSIGIARVCKGHTTETLVRQADHAMFAAKKAGRNQVIMAPPLPESS</sequence>
<evidence type="ECO:0000259" key="1">
    <source>
        <dbReference type="PROSITE" id="PS50112"/>
    </source>
</evidence>
<dbReference type="CDD" id="cd00130">
    <property type="entry name" value="PAS"/>
    <property type="match status" value="2"/>
</dbReference>
<keyword evidence="5" id="KW-1185">Reference proteome</keyword>
<dbReference type="FunFam" id="3.30.70.270:FF:000001">
    <property type="entry name" value="Diguanylate cyclase domain protein"/>
    <property type="match status" value="1"/>
</dbReference>
<name>Q1JZA4_DESA6</name>
<dbReference type="RefSeq" id="WP_006000645.1">
    <property type="nucleotide sequence ID" value="NZ_AAEW02000009.1"/>
</dbReference>
<dbReference type="Gene3D" id="3.30.70.270">
    <property type="match status" value="1"/>
</dbReference>
<dbReference type="PROSITE" id="PS50113">
    <property type="entry name" value="PAC"/>
    <property type="match status" value="1"/>
</dbReference>
<dbReference type="InterPro" id="IPR043128">
    <property type="entry name" value="Rev_trsase/Diguanyl_cyclase"/>
</dbReference>
<evidence type="ECO:0000313" key="5">
    <source>
        <dbReference type="Proteomes" id="UP000005695"/>
    </source>
</evidence>
<dbReference type="Pfam" id="PF13426">
    <property type="entry name" value="PAS_9"/>
    <property type="match status" value="2"/>
</dbReference>
<dbReference type="SMART" id="SM00267">
    <property type="entry name" value="GGDEF"/>
    <property type="match status" value="1"/>
</dbReference>